<organism evidence="4 5">
    <name type="scientific">Pasteurella testudinis DSM 23072</name>
    <dbReference type="NCBI Taxonomy" id="1122938"/>
    <lineage>
        <taxon>Bacteria</taxon>
        <taxon>Pseudomonadati</taxon>
        <taxon>Pseudomonadota</taxon>
        <taxon>Gammaproteobacteria</taxon>
        <taxon>Pasteurellales</taxon>
        <taxon>Pasteurellaceae</taxon>
        <taxon>Pasteurella</taxon>
    </lineage>
</organism>
<dbReference type="PROSITE" id="PS50977">
    <property type="entry name" value="HTH_TETR_2"/>
    <property type="match status" value="1"/>
</dbReference>
<keyword evidence="5" id="KW-1185">Reference proteome</keyword>
<accession>A0A1W1V087</accession>
<name>A0A1W1V087_9PAST</name>
<dbReference type="STRING" id="1122938.SAMN05660772_00955"/>
<dbReference type="AlphaFoldDB" id="A0A1W1V087"/>
<dbReference type="GO" id="GO:0003677">
    <property type="term" value="F:DNA binding"/>
    <property type="evidence" value="ECO:0007669"/>
    <property type="project" value="UniProtKB-UniRule"/>
</dbReference>
<dbReference type="PANTHER" id="PTHR43479">
    <property type="entry name" value="ACREF/ENVCD OPERON REPRESSOR-RELATED"/>
    <property type="match status" value="1"/>
</dbReference>
<evidence type="ECO:0000256" key="2">
    <source>
        <dbReference type="PROSITE-ProRule" id="PRU00335"/>
    </source>
</evidence>
<dbReference type="InterPro" id="IPR009057">
    <property type="entry name" value="Homeodomain-like_sf"/>
</dbReference>
<reference evidence="5" key="1">
    <citation type="submission" date="2017-04" db="EMBL/GenBank/DDBJ databases">
        <authorList>
            <person name="Varghese N."/>
            <person name="Submissions S."/>
        </authorList>
    </citation>
    <scope>NUCLEOTIDE SEQUENCE [LARGE SCALE GENOMIC DNA]</scope>
    <source>
        <strain evidence="5">DSM 23072</strain>
    </source>
</reference>
<sequence>MNKSAVIQQTALTLFSQHGWKRISVDTICQQAQVSRVTFYKHFKNKKALLKQLLFEQKEEVRLRFLDFLKQEISLETIISQIFKMQEEALKGLYSQPMQADFQYHSDAEMRAFFAEMEQEKYQFMSDFFQQLQNKRIIQQDFPIALISVFTRKIDELRTDPQLGKLYRGKEHQLNIDALQLMMYGLAYKKGK</sequence>
<dbReference type="Pfam" id="PF00440">
    <property type="entry name" value="TetR_N"/>
    <property type="match status" value="1"/>
</dbReference>
<gene>
    <name evidence="4" type="ORF">SAMN05660772_00955</name>
</gene>
<proteinExistence type="predicted"/>
<evidence type="ECO:0000313" key="4">
    <source>
        <dbReference type="EMBL" id="SMB86743.1"/>
    </source>
</evidence>
<dbReference type="InterPro" id="IPR001647">
    <property type="entry name" value="HTH_TetR"/>
</dbReference>
<feature type="domain" description="HTH tetR-type" evidence="3">
    <location>
        <begin position="1"/>
        <end position="61"/>
    </location>
</feature>
<dbReference type="PANTHER" id="PTHR43479:SF11">
    <property type="entry name" value="ACREF_ENVCD OPERON REPRESSOR-RELATED"/>
    <property type="match status" value="1"/>
</dbReference>
<dbReference type="InterPro" id="IPR050624">
    <property type="entry name" value="HTH-type_Tx_Regulator"/>
</dbReference>
<evidence type="ECO:0000313" key="5">
    <source>
        <dbReference type="Proteomes" id="UP000192408"/>
    </source>
</evidence>
<dbReference type="SUPFAM" id="SSF46689">
    <property type="entry name" value="Homeodomain-like"/>
    <property type="match status" value="1"/>
</dbReference>
<dbReference type="RefSeq" id="WP_084257375.1">
    <property type="nucleotide sequence ID" value="NZ_FWWV01000024.1"/>
</dbReference>
<dbReference type="PRINTS" id="PR00455">
    <property type="entry name" value="HTHTETR"/>
</dbReference>
<dbReference type="Proteomes" id="UP000192408">
    <property type="component" value="Unassembled WGS sequence"/>
</dbReference>
<dbReference type="EMBL" id="FWWV01000024">
    <property type="protein sequence ID" value="SMB86743.1"/>
    <property type="molecule type" value="Genomic_DNA"/>
</dbReference>
<evidence type="ECO:0000259" key="3">
    <source>
        <dbReference type="PROSITE" id="PS50977"/>
    </source>
</evidence>
<evidence type="ECO:0000256" key="1">
    <source>
        <dbReference type="ARBA" id="ARBA00023125"/>
    </source>
</evidence>
<protein>
    <submittedName>
        <fullName evidence="4">Transcriptional regulator, TetR family</fullName>
    </submittedName>
</protein>
<feature type="DNA-binding region" description="H-T-H motif" evidence="2">
    <location>
        <begin position="24"/>
        <end position="43"/>
    </location>
</feature>
<keyword evidence="1 2" id="KW-0238">DNA-binding</keyword>
<dbReference type="Gene3D" id="1.10.357.10">
    <property type="entry name" value="Tetracycline Repressor, domain 2"/>
    <property type="match status" value="1"/>
</dbReference>